<protein>
    <recommendedName>
        <fullName evidence="5">DUF4005 domain-containing protein</fullName>
    </recommendedName>
</protein>
<dbReference type="EMBL" id="JAFEMO010000002">
    <property type="protein sequence ID" value="KAH7575480.1"/>
    <property type="molecule type" value="Genomic_DNA"/>
</dbReference>
<dbReference type="Proteomes" id="UP000827721">
    <property type="component" value="Unassembled WGS sequence"/>
</dbReference>
<keyword evidence="1" id="KW-0112">Calmodulin-binding</keyword>
<evidence type="ECO:0000313" key="6">
    <source>
        <dbReference type="EMBL" id="KAH7575480.1"/>
    </source>
</evidence>
<name>A0ABQ8IFM6_9ROSI</name>
<keyword evidence="7" id="KW-1185">Reference proteome</keyword>
<dbReference type="InterPro" id="IPR000048">
    <property type="entry name" value="IQ_motif_EF-hand-BS"/>
</dbReference>
<dbReference type="Pfam" id="PF13178">
    <property type="entry name" value="DUF4005"/>
    <property type="match status" value="1"/>
</dbReference>
<dbReference type="Pfam" id="PF00612">
    <property type="entry name" value="IQ"/>
    <property type="match status" value="1"/>
</dbReference>
<sequence>MAKKRSWFGWVKKLFNSKSKTKVEQKSKRWRWVSGRLKFRQFPVLTAPQKTWNETTEEQRKQALNVAMATMVAAEAAVAAAHTAAEVVRLIGTSKCYNHFTERQRNSAAIKIQSAFRAHLLIIDMESQMGVKQARKALRALKGLVKLQAIVRGRAVRRQVITTLKWLPSNANKQSEVQEKCSPKANGVCKHGENKKCLRLKEESGEKDIKPECNGQRSWNCGVLSKEDMESILLRKQEALIKRERMMKYSYSLRERSVHMLEELIPQKENGKWSCWLEKRADTGEYHGKESEIFKPAVYSNRIAGEIYVPTQVKLRHIRKHDSQDTLNSPIAVARRSFSQAQEKTFGDNSLASPTYMAATQSAKARRSMSTPKQRATFLDTCFDHRALPYRNELSLSSSYNGEPFTRNRKSNDSLQQSMSMNSHY</sequence>
<proteinExistence type="inferred from homology"/>
<dbReference type="PROSITE" id="PS50096">
    <property type="entry name" value="IQ"/>
    <property type="match status" value="2"/>
</dbReference>
<feature type="region of interest" description="Disordered" evidence="4">
    <location>
        <begin position="398"/>
        <end position="425"/>
    </location>
</feature>
<evidence type="ECO:0000256" key="1">
    <source>
        <dbReference type="ARBA" id="ARBA00022860"/>
    </source>
</evidence>
<feature type="compositionally biased region" description="Polar residues" evidence="4">
    <location>
        <begin position="413"/>
        <end position="425"/>
    </location>
</feature>
<gene>
    <name evidence="6" type="ORF">JRO89_XS02G0119900</name>
</gene>
<evidence type="ECO:0000256" key="4">
    <source>
        <dbReference type="SAM" id="MobiDB-lite"/>
    </source>
</evidence>
<dbReference type="PANTHER" id="PTHR32295:SF212">
    <property type="entry name" value="CALMODULIN BINDING PROTEIN-RELATED"/>
    <property type="match status" value="1"/>
</dbReference>
<evidence type="ECO:0000259" key="5">
    <source>
        <dbReference type="Pfam" id="PF13178"/>
    </source>
</evidence>
<comment type="subunit">
    <text evidence="3">Binds to multiple calmodulin (CaM) in the presence of Ca(2+) and CaM-like proteins.</text>
</comment>
<evidence type="ECO:0000313" key="7">
    <source>
        <dbReference type="Proteomes" id="UP000827721"/>
    </source>
</evidence>
<dbReference type="PANTHER" id="PTHR32295">
    <property type="entry name" value="IQ-DOMAIN 5-RELATED"/>
    <property type="match status" value="1"/>
</dbReference>
<organism evidence="6 7">
    <name type="scientific">Xanthoceras sorbifolium</name>
    <dbReference type="NCBI Taxonomy" id="99658"/>
    <lineage>
        <taxon>Eukaryota</taxon>
        <taxon>Viridiplantae</taxon>
        <taxon>Streptophyta</taxon>
        <taxon>Embryophyta</taxon>
        <taxon>Tracheophyta</taxon>
        <taxon>Spermatophyta</taxon>
        <taxon>Magnoliopsida</taxon>
        <taxon>eudicotyledons</taxon>
        <taxon>Gunneridae</taxon>
        <taxon>Pentapetalae</taxon>
        <taxon>rosids</taxon>
        <taxon>malvids</taxon>
        <taxon>Sapindales</taxon>
        <taxon>Sapindaceae</taxon>
        <taxon>Xanthoceroideae</taxon>
        <taxon>Xanthoceras</taxon>
    </lineage>
</organism>
<comment type="caution">
    <text evidence="6">The sequence shown here is derived from an EMBL/GenBank/DDBJ whole genome shotgun (WGS) entry which is preliminary data.</text>
</comment>
<feature type="domain" description="DUF4005" evidence="5">
    <location>
        <begin position="320"/>
        <end position="408"/>
    </location>
</feature>
<accession>A0ABQ8IFM6</accession>
<evidence type="ECO:0000256" key="2">
    <source>
        <dbReference type="ARBA" id="ARBA00024341"/>
    </source>
</evidence>
<evidence type="ECO:0000256" key="3">
    <source>
        <dbReference type="ARBA" id="ARBA00024378"/>
    </source>
</evidence>
<reference evidence="6 7" key="1">
    <citation type="submission" date="2021-02" db="EMBL/GenBank/DDBJ databases">
        <title>Plant Genome Project.</title>
        <authorList>
            <person name="Zhang R.-G."/>
        </authorList>
    </citation>
    <scope>NUCLEOTIDE SEQUENCE [LARGE SCALE GENOMIC DNA]</scope>
    <source>
        <tissue evidence="6">Leaves</tissue>
    </source>
</reference>
<dbReference type="InterPro" id="IPR025064">
    <property type="entry name" value="DUF4005"/>
</dbReference>
<comment type="similarity">
    <text evidence="2">Belongs to the IQD family.</text>
</comment>